<proteinExistence type="predicted"/>
<evidence type="ECO:0000313" key="3">
    <source>
        <dbReference type="EMBL" id="SDF27613.1"/>
    </source>
</evidence>
<dbReference type="PANTHER" id="PTHR21028">
    <property type="entry name" value="SI:CH211-156B7.4"/>
    <property type="match status" value="1"/>
</dbReference>
<dbReference type="PANTHER" id="PTHR21028:SF2">
    <property type="entry name" value="CYTH DOMAIN-CONTAINING PROTEIN"/>
    <property type="match status" value="1"/>
</dbReference>
<sequence>MPLEIERKYLHVDLQALRQALTDSGAHCLGAHFESNWVFDAPGRALLESGRLLRLRSQEWPDHTRHVLTLKRPAPASDSYKVREELETAVEDGATLRAVLAGLGYTVTARYEKVREPWRLEDVEVELDALSFMDVVELEGLAAHIDSVQRRLGLDNAVISTKSYHELHQEWLRQNHKPPQFSFVFDAAQRAAWRQKLGLPAQTSAPDGPGKANTVSEPSHVVE</sequence>
<organism evidence="3 4">
    <name type="scientific">Desulfovibrio legallii</name>
    <dbReference type="NCBI Taxonomy" id="571438"/>
    <lineage>
        <taxon>Bacteria</taxon>
        <taxon>Pseudomonadati</taxon>
        <taxon>Thermodesulfobacteriota</taxon>
        <taxon>Desulfovibrionia</taxon>
        <taxon>Desulfovibrionales</taxon>
        <taxon>Desulfovibrionaceae</taxon>
        <taxon>Desulfovibrio</taxon>
    </lineage>
</organism>
<dbReference type="OrthoDB" id="116396at2"/>
<name>A0A1G7JRR8_9BACT</name>
<dbReference type="EMBL" id="FNBX01000003">
    <property type="protein sequence ID" value="SDF27613.1"/>
    <property type="molecule type" value="Genomic_DNA"/>
</dbReference>
<dbReference type="SUPFAM" id="SSF55154">
    <property type="entry name" value="CYTH-like phosphatases"/>
    <property type="match status" value="1"/>
</dbReference>
<dbReference type="Pfam" id="PF01928">
    <property type="entry name" value="CYTH"/>
    <property type="match status" value="1"/>
</dbReference>
<accession>A0A1G7JRR8</accession>
<dbReference type="AlphaFoldDB" id="A0A1G7JRR8"/>
<feature type="domain" description="CYTH" evidence="2">
    <location>
        <begin position="2"/>
        <end position="170"/>
    </location>
</feature>
<reference evidence="4" key="1">
    <citation type="submission" date="2016-10" db="EMBL/GenBank/DDBJ databases">
        <authorList>
            <person name="Varghese N."/>
            <person name="Submissions S."/>
        </authorList>
    </citation>
    <scope>NUCLEOTIDE SEQUENCE [LARGE SCALE GENOMIC DNA]</scope>
    <source>
        <strain evidence="4">KHC7</strain>
    </source>
</reference>
<dbReference type="Proteomes" id="UP000199355">
    <property type="component" value="Unassembled WGS sequence"/>
</dbReference>
<evidence type="ECO:0000256" key="1">
    <source>
        <dbReference type="SAM" id="MobiDB-lite"/>
    </source>
</evidence>
<dbReference type="RefSeq" id="WP_092152875.1">
    <property type="nucleotide sequence ID" value="NZ_FNBX01000003.1"/>
</dbReference>
<dbReference type="InterPro" id="IPR023577">
    <property type="entry name" value="CYTH_domain"/>
</dbReference>
<evidence type="ECO:0000259" key="2">
    <source>
        <dbReference type="PROSITE" id="PS51707"/>
    </source>
</evidence>
<dbReference type="CDD" id="cd07890">
    <property type="entry name" value="CYTH-like_AC_IV-like"/>
    <property type="match status" value="1"/>
</dbReference>
<dbReference type="InterPro" id="IPR033469">
    <property type="entry name" value="CYTH-like_dom_sf"/>
</dbReference>
<keyword evidence="4" id="KW-1185">Reference proteome</keyword>
<dbReference type="InterPro" id="IPR008173">
    <property type="entry name" value="Adenylyl_cyclase_CyaB"/>
</dbReference>
<protein>
    <submittedName>
        <fullName evidence="3">Adenylate cyclase</fullName>
    </submittedName>
</protein>
<dbReference type="PROSITE" id="PS51707">
    <property type="entry name" value="CYTH"/>
    <property type="match status" value="1"/>
</dbReference>
<feature type="region of interest" description="Disordered" evidence="1">
    <location>
        <begin position="199"/>
        <end position="223"/>
    </location>
</feature>
<gene>
    <name evidence="3" type="ORF">SAMN05192586_103121</name>
</gene>
<dbReference type="STRING" id="571438.SAMN05192586_103121"/>
<evidence type="ECO:0000313" key="4">
    <source>
        <dbReference type="Proteomes" id="UP000199355"/>
    </source>
</evidence>
<dbReference type="SMART" id="SM01118">
    <property type="entry name" value="CYTH"/>
    <property type="match status" value="1"/>
</dbReference>
<dbReference type="Gene3D" id="2.40.320.10">
    <property type="entry name" value="Hypothetical Protein Pfu-838710-001"/>
    <property type="match status" value="1"/>
</dbReference>